<dbReference type="GO" id="GO:0005829">
    <property type="term" value="C:cytosol"/>
    <property type="evidence" value="ECO:0007669"/>
    <property type="project" value="TreeGrafter"/>
</dbReference>
<gene>
    <name evidence="4" type="ORF">ABK905_10835</name>
</gene>
<dbReference type="Pfam" id="PF01968">
    <property type="entry name" value="Hydantoinase_A"/>
    <property type="match status" value="1"/>
</dbReference>
<dbReference type="PANTHER" id="PTHR11365">
    <property type="entry name" value="5-OXOPROLINASE RELATED"/>
    <property type="match status" value="1"/>
</dbReference>
<dbReference type="InterPro" id="IPR043129">
    <property type="entry name" value="ATPase_NBD"/>
</dbReference>
<dbReference type="PANTHER" id="PTHR11365:SF23">
    <property type="entry name" value="HYPOTHETICAL 5-OXOPROLINASE (EUROFUNG)-RELATED"/>
    <property type="match status" value="1"/>
</dbReference>
<dbReference type="GO" id="GO:0006749">
    <property type="term" value="P:glutathione metabolic process"/>
    <property type="evidence" value="ECO:0007669"/>
    <property type="project" value="TreeGrafter"/>
</dbReference>
<name>A0AAU7QFF7_9GAMM</name>
<evidence type="ECO:0000313" key="4">
    <source>
        <dbReference type="EMBL" id="XBS71382.1"/>
    </source>
</evidence>
<accession>A0AAU7QFF7</accession>
<protein>
    <submittedName>
        <fullName evidence="4">Hydantoinase/oxoprolinase family protein</fullName>
    </submittedName>
</protein>
<evidence type="ECO:0000259" key="2">
    <source>
        <dbReference type="Pfam" id="PF01968"/>
    </source>
</evidence>
<dbReference type="EMBL" id="CP157947">
    <property type="protein sequence ID" value="XBS71382.1"/>
    <property type="molecule type" value="Genomic_DNA"/>
</dbReference>
<dbReference type="AlphaFoldDB" id="A0AAU7QFF7"/>
<dbReference type="InterPro" id="IPR008040">
    <property type="entry name" value="Hydant_A_N"/>
</dbReference>
<feature type="region of interest" description="Disordered" evidence="1">
    <location>
        <begin position="416"/>
        <end position="436"/>
    </location>
</feature>
<feature type="domain" description="Hydantoinase A/oxoprolinase" evidence="2">
    <location>
        <begin position="205"/>
        <end position="416"/>
    </location>
</feature>
<dbReference type="InterPro" id="IPR002821">
    <property type="entry name" value="Hydantoinase_A"/>
</dbReference>
<evidence type="ECO:0000259" key="3">
    <source>
        <dbReference type="Pfam" id="PF05378"/>
    </source>
</evidence>
<feature type="domain" description="Hydantoinase/oxoprolinase N-terminal" evidence="3">
    <location>
        <begin position="6"/>
        <end position="184"/>
    </location>
</feature>
<proteinExistence type="predicted"/>
<sequence>MTAKYRLGFDIGGTFTDFVLMDETTGERVLEKCLTTPDDPARGVSKGLSLLFDKSGLDGKSVEVAIHATTLITNALIERRGLKTALVATQGFRDTLEMGSEVRYDLYDLFMVKPAPLIPRNLRFEINERITRDGDILTPVDEAQVVALARQLAALEVRSVAIVFMHAYRNPVHERQVAAILARELPDITISTSSSVAPEIREYERASTTAANAYAKPITARYLDRVYHTLTDAGYCNKLYMMLSAGGVTGVEVAKEYPIRMLESGPAAGVLAAIFYARQLGIPSLVTFDMGGTTAKVGLVKDYEAAKSGTFEFGRAARFKKGSGLPVKMPIIELIEIGAGGGSIAAMDKMGLLKVGPRSASAQPGPACYGQGGRLPTVTDANLVLGYLNPGYFLGGAMTLDEQAARDAIQENIAAPPWASRWRKPPAESMKSSIKA</sequence>
<organism evidence="4">
    <name type="scientific">Acerihabitans sp. KWT182</name>
    <dbReference type="NCBI Taxonomy" id="3157919"/>
    <lineage>
        <taxon>Bacteria</taxon>
        <taxon>Pseudomonadati</taxon>
        <taxon>Pseudomonadota</taxon>
        <taxon>Gammaproteobacteria</taxon>
        <taxon>Enterobacterales</taxon>
        <taxon>Pectobacteriaceae</taxon>
        <taxon>Acerihabitans</taxon>
    </lineage>
</organism>
<dbReference type="GO" id="GO:0017168">
    <property type="term" value="F:5-oxoprolinase (ATP-hydrolyzing) activity"/>
    <property type="evidence" value="ECO:0007669"/>
    <property type="project" value="TreeGrafter"/>
</dbReference>
<dbReference type="SUPFAM" id="SSF53067">
    <property type="entry name" value="Actin-like ATPase domain"/>
    <property type="match status" value="1"/>
</dbReference>
<dbReference type="InterPro" id="IPR045079">
    <property type="entry name" value="Oxoprolinase-like"/>
</dbReference>
<dbReference type="Pfam" id="PF05378">
    <property type="entry name" value="Hydant_A_N"/>
    <property type="match status" value="1"/>
</dbReference>
<evidence type="ECO:0000256" key="1">
    <source>
        <dbReference type="SAM" id="MobiDB-lite"/>
    </source>
</evidence>
<reference evidence="4" key="1">
    <citation type="submission" date="2024-06" db="EMBL/GenBank/DDBJ databases">
        <authorList>
            <person name="Coelho C."/>
            <person name="Bento M."/>
            <person name="Garcia E."/>
            <person name="Camelo A."/>
            <person name="Brandao I."/>
            <person name="Espirito Santo C."/>
            <person name="Trovao J."/>
            <person name="Verissimo A."/>
            <person name="Costa J."/>
            <person name="Tiago I."/>
        </authorList>
    </citation>
    <scope>NUCLEOTIDE SEQUENCE</scope>
    <source>
        <strain evidence="4">KWT182</strain>
    </source>
</reference>